<proteinExistence type="predicted"/>
<name>A0A1G4K9B5_9SACH</name>
<evidence type="ECO:0000313" key="2">
    <source>
        <dbReference type="Proteomes" id="UP000191024"/>
    </source>
</evidence>
<dbReference type="InterPro" id="IPR036322">
    <property type="entry name" value="WD40_repeat_dom_sf"/>
</dbReference>
<accession>A0A1G4K9B5</accession>
<organism evidence="1 2">
    <name type="scientific">Lachancea mirantina</name>
    <dbReference type="NCBI Taxonomy" id="1230905"/>
    <lineage>
        <taxon>Eukaryota</taxon>
        <taxon>Fungi</taxon>
        <taxon>Dikarya</taxon>
        <taxon>Ascomycota</taxon>
        <taxon>Saccharomycotina</taxon>
        <taxon>Saccharomycetes</taxon>
        <taxon>Saccharomycetales</taxon>
        <taxon>Saccharomycetaceae</taxon>
        <taxon>Lachancea</taxon>
    </lineage>
</organism>
<gene>
    <name evidence="1" type="ORF">LAMI_0G06568G</name>
</gene>
<dbReference type="AlphaFoldDB" id="A0A1G4K9B5"/>
<sequence>MSTSTSTFQLSSMTTFHDNSSKDGDGSQIPIQDGRFITAIRSETSGMIYVCFSSRIYCYGQNMMKLEKCEQCNLDKAFDVINFQINSIEFLIALCSTNEMILINASSFEFVSRTCISDYILLNRCGLATVDSANRTLLIPTRGNSILNYDLRNLAKRRWRLKSTEAISSADEILLICRLKSKPKTWIKVTYSARSHSIYVSCDLSTLTNCSFFLPYFAALDLDDRVLAVGAFEDKTGLVIVTRDRTIIISDQVLDLPNENLSKFLDMNFITKLVYCSGLLDYDTTIITLMSDSGHILRTNLVLKKSDPRVVWTQAHNAILSKTPINTLNAVLKISKDTFLLFASSEGLLVFRYATDELLLIMRCEMKSYLDLQNISSLNNFGSCFAACGGYGRGLGFIELISEGLDQNSIELIKAWDTGVKDIQTMTAYGRHLYLFSDAFYSWSLDNGKTLELPIKELNRYPLLYERIKGTRFVYISALTNQPRSYVGLRENGEITLIADDGKREALISIYDSNNVKNSVVAAAYISNKQGILVILVQRQQLHVFQGGKWLSPFRIDTQNPFDVVVLPISESEWLVAVSSYDGEFEFGLFSDTRTELTIKVKKGKAVEPIKICQPISNPYNCKLWLAYDSKRVYLFDVHEFRAINLEFGIQELSQIDDTHFAALATTGQIIVFRLKLSSLDHIPQESYWIKQYREKETVFHHLTPLSNPQYVVAICRDSLFQSQAIIFDLKSMMVKSRFKFRGSGTVKTVGRLHDPFDDKLLVIFAGQESKDDHVFIVTIEEMVLKYCCKAKGSGGFDSFCQMGNEIYIFGNAVSHFRLSKGRSGKFRIQQIDGDTGQAVQPLKPSTSLLFSGLLHSFGPQVLQSCASDGIISPELLLQFCANEIEQDLPFPIISSDIYQNVYFADHNRSGLQVSARKMADELLQAAERGCILAIANAHQVQVWECSWGPLGSAHLPQTGSCRCSIYMPGFVRINRVRKIGDKTSHSFILCTTNGLYQLRTITPETGEMM</sequence>
<dbReference type="Proteomes" id="UP000191024">
    <property type="component" value="Chromosome G"/>
</dbReference>
<protein>
    <submittedName>
        <fullName evidence="1">LAMI_0G06568g1_1</fullName>
    </submittedName>
</protein>
<evidence type="ECO:0000313" key="1">
    <source>
        <dbReference type="EMBL" id="SCV00669.1"/>
    </source>
</evidence>
<dbReference type="EMBL" id="LT598469">
    <property type="protein sequence ID" value="SCV00669.1"/>
    <property type="molecule type" value="Genomic_DNA"/>
</dbReference>
<keyword evidence="2" id="KW-1185">Reference proteome</keyword>
<dbReference type="SUPFAM" id="SSF50978">
    <property type="entry name" value="WD40 repeat-like"/>
    <property type="match status" value="1"/>
</dbReference>
<reference evidence="1 2" key="1">
    <citation type="submission" date="2016-03" db="EMBL/GenBank/DDBJ databases">
        <authorList>
            <person name="Devillers H."/>
        </authorList>
    </citation>
    <scope>NUCLEOTIDE SEQUENCE [LARGE SCALE GENOMIC DNA]</scope>
    <source>
        <strain evidence="1">CBS 11717</strain>
    </source>
</reference>